<accession>A0ABV1MRS6</accession>
<sequence>MINQLKLVVNNSVGYNSEINYDKYEVYNTLLHMNEEVREECINNINEEYGFELVDKYDLARYEISVYNSDVELEIPNLFTPSFTKDETDHYKDQMKELQKGYMKLLASQ</sequence>
<gene>
    <name evidence="1" type="ORF">ABNX05_11380</name>
</gene>
<reference evidence="1 2" key="1">
    <citation type="submission" date="2024-06" db="EMBL/GenBank/DDBJ databases">
        <title>Lysinibacillus zambalefons sp. nov., a Novel Firmicute Isolated from the Poon Bato Zambales Hyperalkaline Spring.</title>
        <authorList>
            <person name="Aja J.A."/>
            <person name="Lazaro J.E.H."/>
            <person name="Llorin L.D."/>
            <person name="Lim K.R."/>
            <person name="Teodosio J."/>
            <person name="Dalisay D.S."/>
        </authorList>
    </citation>
    <scope>NUCLEOTIDE SEQUENCE [LARGE SCALE GENOMIC DNA]</scope>
    <source>
        <strain evidence="1 2">M3</strain>
    </source>
</reference>
<dbReference type="RefSeq" id="WP_349659849.1">
    <property type="nucleotide sequence ID" value="NZ_JBEGDG010000007.1"/>
</dbReference>
<evidence type="ECO:0000313" key="1">
    <source>
        <dbReference type="EMBL" id="MEQ6355220.1"/>
    </source>
</evidence>
<proteinExistence type="predicted"/>
<comment type="caution">
    <text evidence="1">The sequence shown here is derived from an EMBL/GenBank/DDBJ whole genome shotgun (WGS) entry which is preliminary data.</text>
</comment>
<keyword evidence="2" id="KW-1185">Reference proteome</keyword>
<protein>
    <submittedName>
        <fullName evidence="1">Uncharacterized protein</fullName>
    </submittedName>
</protein>
<dbReference type="Proteomes" id="UP001478862">
    <property type="component" value="Unassembled WGS sequence"/>
</dbReference>
<organism evidence="1 2">
    <name type="scientific">Lysinibacillus zambalensis</name>
    <dbReference type="NCBI Taxonomy" id="3160866"/>
    <lineage>
        <taxon>Bacteria</taxon>
        <taxon>Bacillati</taxon>
        <taxon>Bacillota</taxon>
        <taxon>Bacilli</taxon>
        <taxon>Bacillales</taxon>
        <taxon>Bacillaceae</taxon>
        <taxon>Lysinibacillus</taxon>
    </lineage>
</organism>
<dbReference type="EMBL" id="JBEGDG010000007">
    <property type="protein sequence ID" value="MEQ6355220.1"/>
    <property type="molecule type" value="Genomic_DNA"/>
</dbReference>
<name>A0ABV1MRS6_9BACI</name>
<evidence type="ECO:0000313" key="2">
    <source>
        <dbReference type="Proteomes" id="UP001478862"/>
    </source>
</evidence>